<gene>
    <name evidence="1" type="ORF">GCM10009787_48710</name>
</gene>
<organism evidence="1 2">
    <name type="scientific">Streptomyces bangladeshensis</name>
    <dbReference type="NCBI Taxonomy" id="295352"/>
    <lineage>
        <taxon>Bacteria</taxon>
        <taxon>Bacillati</taxon>
        <taxon>Actinomycetota</taxon>
        <taxon>Actinomycetes</taxon>
        <taxon>Kitasatosporales</taxon>
        <taxon>Streptomycetaceae</taxon>
        <taxon>Streptomyces</taxon>
    </lineage>
</organism>
<proteinExistence type="predicted"/>
<dbReference type="EMBL" id="BAAAOQ010000016">
    <property type="protein sequence ID" value="GAA2199902.1"/>
    <property type="molecule type" value="Genomic_DNA"/>
</dbReference>
<comment type="caution">
    <text evidence="1">The sequence shown here is derived from an EMBL/GenBank/DDBJ whole genome shotgun (WGS) entry which is preliminary data.</text>
</comment>
<protein>
    <submittedName>
        <fullName evidence="1">Uncharacterized protein</fullName>
    </submittedName>
</protein>
<sequence length="93" mass="10349">MSTTLARVVETCCACPSQWDAWTTDGQYLYLRYRHGIGSVEAQPSNDPDTWDLDRPPLVEWDDDAGGGDIDLHEFLERAGLRLAPSADVVSRP</sequence>
<dbReference type="RefSeq" id="WP_346163552.1">
    <property type="nucleotide sequence ID" value="NZ_BAAAOQ010000016.1"/>
</dbReference>
<accession>A0ABN3BSY8</accession>
<evidence type="ECO:0000313" key="1">
    <source>
        <dbReference type="EMBL" id="GAA2199902.1"/>
    </source>
</evidence>
<keyword evidence="2" id="KW-1185">Reference proteome</keyword>
<name>A0ABN3BSY8_9ACTN</name>
<reference evidence="1 2" key="1">
    <citation type="journal article" date="2019" name="Int. J. Syst. Evol. Microbiol.">
        <title>The Global Catalogue of Microorganisms (GCM) 10K type strain sequencing project: providing services to taxonomists for standard genome sequencing and annotation.</title>
        <authorList>
            <consortium name="The Broad Institute Genomics Platform"/>
            <consortium name="The Broad Institute Genome Sequencing Center for Infectious Disease"/>
            <person name="Wu L."/>
            <person name="Ma J."/>
        </authorList>
    </citation>
    <scope>NUCLEOTIDE SEQUENCE [LARGE SCALE GENOMIC DNA]</scope>
    <source>
        <strain evidence="1 2">JCM 14924</strain>
    </source>
</reference>
<dbReference type="Proteomes" id="UP001501391">
    <property type="component" value="Unassembled WGS sequence"/>
</dbReference>
<evidence type="ECO:0000313" key="2">
    <source>
        <dbReference type="Proteomes" id="UP001501391"/>
    </source>
</evidence>